<gene>
    <name evidence="1" type="ORF">AAL_06689</name>
</gene>
<evidence type="ECO:0000313" key="2">
    <source>
        <dbReference type="Proteomes" id="UP000078544"/>
    </source>
</evidence>
<organism evidence="1 2">
    <name type="scientific">Moelleriella libera RCEF 2490</name>
    <dbReference type="NCBI Taxonomy" id="1081109"/>
    <lineage>
        <taxon>Eukaryota</taxon>
        <taxon>Fungi</taxon>
        <taxon>Dikarya</taxon>
        <taxon>Ascomycota</taxon>
        <taxon>Pezizomycotina</taxon>
        <taxon>Sordariomycetes</taxon>
        <taxon>Hypocreomycetidae</taxon>
        <taxon>Hypocreales</taxon>
        <taxon>Clavicipitaceae</taxon>
        <taxon>Moelleriella</taxon>
    </lineage>
</organism>
<sequence>MSIISPLDEEWLTPLRFLVRSSDSTTLAVHKSFLTSPTDEEEPLIRDEFVENLSNLTTPEVASYFERIPDKLVSLETLLYVGFSPSRAASLWQQWQHRPASGLVTLPWEPEFGMDLLDFVLEHLNHGPLSAVGDEEISTWPLLVRIAGIVGDVHAAIIQARLDFRALIKPWRRFGVTLPITETRAAAVYIFSDLETSRQASPTCLNVTKVILYVQFMTLKNGMTRSYARAERIQKLEPHERIRPQTT</sequence>
<reference evidence="1 2" key="1">
    <citation type="journal article" date="2016" name="Genome Biol. Evol.">
        <title>Divergent and convergent evolution of fungal pathogenicity.</title>
        <authorList>
            <person name="Shang Y."/>
            <person name="Xiao G."/>
            <person name="Zheng P."/>
            <person name="Cen K."/>
            <person name="Zhan S."/>
            <person name="Wang C."/>
        </authorList>
    </citation>
    <scope>NUCLEOTIDE SEQUENCE [LARGE SCALE GENOMIC DNA]</scope>
    <source>
        <strain evidence="1 2">RCEF 2490</strain>
    </source>
</reference>
<accession>A0A162ICE8</accession>
<dbReference type="OrthoDB" id="5429780at2759"/>
<name>A0A162ICE8_9HYPO</name>
<keyword evidence="2" id="KW-1185">Reference proteome</keyword>
<dbReference type="AlphaFoldDB" id="A0A162ICE8"/>
<proteinExistence type="predicted"/>
<dbReference type="EMBL" id="AZGY01000018">
    <property type="protein sequence ID" value="KZZ91453.1"/>
    <property type="molecule type" value="Genomic_DNA"/>
</dbReference>
<comment type="caution">
    <text evidence="1">The sequence shown here is derived from an EMBL/GenBank/DDBJ whole genome shotgun (WGS) entry which is preliminary data.</text>
</comment>
<protein>
    <submittedName>
        <fullName evidence="1">Uncharacterized protein</fullName>
    </submittedName>
</protein>
<dbReference type="Proteomes" id="UP000078544">
    <property type="component" value="Unassembled WGS sequence"/>
</dbReference>
<evidence type="ECO:0000313" key="1">
    <source>
        <dbReference type="EMBL" id="KZZ91453.1"/>
    </source>
</evidence>